<feature type="site" description="Transition state stabilizer" evidence="8">
    <location>
        <position position="20"/>
    </location>
</feature>
<reference evidence="9 10" key="1">
    <citation type="submission" date="2021-11" db="EMBL/GenBank/DDBJ databases">
        <authorList>
            <person name="Lee D.-H."/>
            <person name="Kim S.-B."/>
        </authorList>
    </citation>
    <scope>NUCLEOTIDE SEQUENCE [LARGE SCALE GENOMIC DNA]</scope>
    <source>
        <strain evidence="9 10">KCTC 52223</strain>
    </source>
</reference>
<dbReference type="GO" id="GO:0003855">
    <property type="term" value="F:3-dehydroquinate dehydratase activity"/>
    <property type="evidence" value="ECO:0007669"/>
    <property type="project" value="UniProtKB-EC"/>
</dbReference>
<feature type="binding site" evidence="8">
    <location>
        <position position="83"/>
    </location>
    <ligand>
        <name>substrate</name>
    </ligand>
</feature>
<comment type="caution">
    <text evidence="8">Lacks conserved residue(s) required for the propagation of feature annotation.</text>
</comment>
<dbReference type="Proteomes" id="UP001198862">
    <property type="component" value="Unassembled WGS sequence"/>
</dbReference>
<evidence type="ECO:0000313" key="9">
    <source>
        <dbReference type="EMBL" id="MCC8428464.1"/>
    </source>
</evidence>
<evidence type="ECO:0000256" key="6">
    <source>
        <dbReference type="ARBA" id="ARBA00023141"/>
    </source>
</evidence>
<accession>A0ABS8KQX6</accession>
<proteinExistence type="inferred from homology"/>
<dbReference type="InterPro" id="IPR001874">
    <property type="entry name" value="DHquinase_II"/>
</dbReference>
<dbReference type="PIRSF" id="PIRSF001399">
    <property type="entry name" value="DHquinase_II"/>
    <property type="match status" value="1"/>
</dbReference>
<evidence type="ECO:0000256" key="4">
    <source>
        <dbReference type="ARBA" id="ARBA00011193"/>
    </source>
</evidence>
<feature type="active site" description="Proton donor" evidence="8">
    <location>
        <position position="103"/>
    </location>
</feature>
<dbReference type="NCBIfam" id="NF003807">
    <property type="entry name" value="PRK05395.1-4"/>
    <property type="match status" value="1"/>
</dbReference>
<keyword evidence="6 8" id="KW-0057">Aromatic amino acid biosynthesis</keyword>
<evidence type="ECO:0000256" key="5">
    <source>
        <dbReference type="ARBA" id="ARBA00012060"/>
    </source>
</evidence>
<keyword evidence="7 8" id="KW-0456">Lyase</keyword>
<evidence type="ECO:0000256" key="7">
    <source>
        <dbReference type="ARBA" id="ARBA00023239"/>
    </source>
</evidence>
<comment type="subunit">
    <text evidence="4 8">Homododecamer.</text>
</comment>
<gene>
    <name evidence="8" type="primary">aroQ</name>
    <name evidence="9" type="ORF">LJ725_05775</name>
</gene>
<keyword evidence="10" id="KW-1185">Reference proteome</keyword>
<dbReference type="EC" id="4.2.1.10" evidence="5 8"/>
<comment type="function">
    <text evidence="8">Catalyzes a trans-dehydration via an enolate intermediate.</text>
</comment>
<dbReference type="PANTHER" id="PTHR21272:SF3">
    <property type="entry name" value="CATABOLIC 3-DEHYDROQUINASE"/>
    <property type="match status" value="1"/>
</dbReference>
<sequence length="148" mass="16209">MRQMKLLLIQGANMEYLGKRQPELYGTTTARQLDALIRRRARELGVSVEILYTNIEGEAVSAIYKADRARFDGLLFNPAGFLHAGYALRDCLRSIAMPAIEIHMTNIEKRGFGSITAAAAVGMIAGFGTDSYLLALEAMVARLRSAAV</sequence>
<evidence type="ECO:0000256" key="8">
    <source>
        <dbReference type="HAMAP-Rule" id="MF_00169"/>
    </source>
</evidence>
<evidence type="ECO:0000313" key="10">
    <source>
        <dbReference type="Proteomes" id="UP001198862"/>
    </source>
</evidence>
<dbReference type="SUPFAM" id="SSF52304">
    <property type="entry name" value="Type II 3-dehydroquinate dehydratase"/>
    <property type="match status" value="1"/>
</dbReference>
<protein>
    <recommendedName>
        <fullName evidence="5 8">3-dehydroquinate dehydratase</fullName>
        <shortName evidence="8">3-dehydroquinase</shortName>
        <ecNumber evidence="5 8">4.2.1.10</ecNumber>
    </recommendedName>
    <alternativeName>
        <fullName evidence="8">Type II DHQase</fullName>
    </alternativeName>
</protein>
<dbReference type="EMBL" id="JAJISD010000001">
    <property type="protein sequence ID" value="MCC8428464.1"/>
    <property type="molecule type" value="Genomic_DNA"/>
</dbReference>
<feature type="active site" description="Proton acceptor" evidence="8">
    <location>
        <position position="25"/>
    </location>
</feature>
<dbReference type="Pfam" id="PF01220">
    <property type="entry name" value="DHquinase_II"/>
    <property type="match status" value="1"/>
</dbReference>
<evidence type="ECO:0000256" key="1">
    <source>
        <dbReference type="ARBA" id="ARBA00001864"/>
    </source>
</evidence>
<name>A0ABS8KQX6_9HYPH</name>
<comment type="catalytic activity">
    <reaction evidence="1 8">
        <text>3-dehydroquinate = 3-dehydroshikimate + H2O</text>
        <dbReference type="Rhea" id="RHEA:21096"/>
        <dbReference type="ChEBI" id="CHEBI:15377"/>
        <dbReference type="ChEBI" id="CHEBI:16630"/>
        <dbReference type="ChEBI" id="CHEBI:32364"/>
        <dbReference type="EC" id="4.2.1.10"/>
    </reaction>
</comment>
<dbReference type="HAMAP" id="MF_00169">
    <property type="entry name" value="AroQ"/>
    <property type="match status" value="1"/>
</dbReference>
<comment type="caution">
    <text evidence="9">The sequence shown here is derived from an EMBL/GenBank/DDBJ whole genome shotgun (WGS) entry which is preliminary data.</text>
</comment>
<keyword evidence="8" id="KW-0028">Amino-acid biosynthesis</keyword>
<dbReference type="Gene3D" id="3.40.50.9100">
    <property type="entry name" value="Dehydroquinase, class II"/>
    <property type="match status" value="1"/>
</dbReference>
<feature type="binding site" evidence="8">
    <location>
        <position position="77"/>
    </location>
    <ligand>
        <name>substrate</name>
    </ligand>
</feature>
<dbReference type="InterPro" id="IPR036441">
    <property type="entry name" value="DHquinase_II_sf"/>
</dbReference>
<evidence type="ECO:0000256" key="3">
    <source>
        <dbReference type="ARBA" id="ARBA00011037"/>
    </source>
</evidence>
<organism evidence="9 10">
    <name type="scientific">Reyranella aquatilis</name>
    <dbReference type="NCBI Taxonomy" id="2035356"/>
    <lineage>
        <taxon>Bacteria</taxon>
        <taxon>Pseudomonadati</taxon>
        <taxon>Pseudomonadota</taxon>
        <taxon>Alphaproteobacteria</taxon>
        <taxon>Hyphomicrobiales</taxon>
        <taxon>Reyranellaceae</taxon>
        <taxon>Reyranella</taxon>
    </lineage>
</organism>
<feature type="binding site" evidence="8">
    <location>
        <position position="90"/>
    </location>
    <ligand>
        <name>substrate</name>
    </ligand>
</feature>
<comment type="pathway">
    <text evidence="2 8">Metabolic intermediate biosynthesis; chorismate biosynthesis; chorismate from D-erythrose 4-phosphate and phosphoenolpyruvate: step 3/7.</text>
</comment>
<dbReference type="PANTHER" id="PTHR21272">
    <property type="entry name" value="CATABOLIC 3-DEHYDROQUINASE"/>
    <property type="match status" value="1"/>
</dbReference>
<comment type="similarity">
    <text evidence="3 8">Belongs to the type-II 3-dehydroquinase family.</text>
</comment>
<evidence type="ECO:0000256" key="2">
    <source>
        <dbReference type="ARBA" id="ARBA00004902"/>
    </source>
</evidence>
<feature type="binding site" evidence="8">
    <location>
        <begin position="104"/>
        <end position="105"/>
    </location>
    <ligand>
        <name>substrate</name>
    </ligand>
</feature>